<dbReference type="EMBL" id="DS113277">
    <property type="protein sequence ID" value="EAY13975.1"/>
    <property type="molecule type" value="Genomic_DNA"/>
</dbReference>
<evidence type="ECO:0000256" key="3">
    <source>
        <dbReference type="ARBA" id="ARBA00022723"/>
    </source>
</evidence>
<evidence type="ECO:0000256" key="4">
    <source>
        <dbReference type="ARBA" id="ARBA00023004"/>
    </source>
</evidence>
<dbReference type="OrthoDB" id="10250307at2759"/>
<dbReference type="GO" id="GO:0005506">
    <property type="term" value="F:iron ion binding"/>
    <property type="evidence" value="ECO:0000318"/>
    <property type="project" value="GO_Central"/>
</dbReference>
<dbReference type="Proteomes" id="UP000001542">
    <property type="component" value="Unassembled WGS sequence"/>
</dbReference>
<dbReference type="InterPro" id="IPR019903">
    <property type="entry name" value="RIC_family"/>
</dbReference>
<dbReference type="Gene3D" id="1.20.120.520">
    <property type="entry name" value="nmb1532 protein domain like"/>
    <property type="match status" value="1"/>
</dbReference>
<keyword evidence="4" id="KW-0408">Iron</keyword>
<keyword evidence="2" id="KW-0963">Cytoplasm</keyword>
<evidence type="ECO:0000313" key="7">
    <source>
        <dbReference type="Proteomes" id="UP000001542"/>
    </source>
</evidence>
<dbReference type="InterPro" id="IPR012312">
    <property type="entry name" value="Hemerythrin-like"/>
</dbReference>
<sequence>MESFGERTVGSIVAESFKSASTFAKFGIDFCCHGYNKLNVACKEAGVSLEDVYNELNKPAVSGSAHAEFSTWPLDLLVDYVLKIHHRGIRKNAPNTQRLLSKVDGVHGEHHPELHEVKKLFNQSIDELTKHLAKEEEMLFPYIVELFNASETGTQIAPNKYGSVQSIIDSLKTEHEAEGSRYFHLAKITNNYTCPPDGCNSFRLVYQQIHDFVDALFEHIHIENNIIFPLAIELEKKYVKKEE</sequence>
<dbReference type="InParanoid" id="A2E056"/>
<evidence type="ECO:0000256" key="1">
    <source>
        <dbReference type="ARBA" id="ARBA00004496"/>
    </source>
</evidence>
<dbReference type="eggNOG" id="ENOG502SB7N">
    <property type="taxonomic scope" value="Eukaryota"/>
</dbReference>
<keyword evidence="7" id="KW-1185">Reference proteome</keyword>
<dbReference type="GO" id="GO:0005737">
    <property type="term" value="C:cytoplasm"/>
    <property type="evidence" value="ECO:0007669"/>
    <property type="project" value="UniProtKB-SubCell"/>
</dbReference>
<dbReference type="PANTHER" id="PTHR36438:SF1">
    <property type="entry name" value="IRON-SULFUR CLUSTER REPAIR PROTEIN YTFE"/>
    <property type="match status" value="1"/>
</dbReference>
<dbReference type="RefSeq" id="XP_001326198.1">
    <property type="nucleotide sequence ID" value="XM_001326163.1"/>
</dbReference>
<dbReference type="Pfam" id="PF04405">
    <property type="entry name" value="ScdA_N"/>
    <property type="match status" value="1"/>
</dbReference>
<reference evidence="6" key="2">
    <citation type="journal article" date="2007" name="Science">
        <title>Draft genome sequence of the sexually transmitted pathogen Trichomonas vaginalis.</title>
        <authorList>
            <person name="Carlton J.M."/>
            <person name="Hirt R.P."/>
            <person name="Silva J.C."/>
            <person name="Delcher A.L."/>
            <person name="Schatz M."/>
            <person name="Zhao Q."/>
            <person name="Wortman J.R."/>
            <person name="Bidwell S.L."/>
            <person name="Alsmark U.C.M."/>
            <person name="Besteiro S."/>
            <person name="Sicheritz-Ponten T."/>
            <person name="Noel C.J."/>
            <person name="Dacks J.B."/>
            <person name="Foster P.G."/>
            <person name="Simillion C."/>
            <person name="Van de Peer Y."/>
            <person name="Miranda-Saavedra D."/>
            <person name="Barton G.J."/>
            <person name="Westrop G.D."/>
            <person name="Mueller S."/>
            <person name="Dessi D."/>
            <person name="Fiori P.L."/>
            <person name="Ren Q."/>
            <person name="Paulsen I."/>
            <person name="Zhang H."/>
            <person name="Bastida-Corcuera F.D."/>
            <person name="Simoes-Barbosa A."/>
            <person name="Brown M.T."/>
            <person name="Hayes R.D."/>
            <person name="Mukherjee M."/>
            <person name="Okumura C.Y."/>
            <person name="Schneider R."/>
            <person name="Smith A.J."/>
            <person name="Vanacova S."/>
            <person name="Villalvazo M."/>
            <person name="Haas B.J."/>
            <person name="Pertea M."/>
            <person name="Feldblyum T.V."/>
            <person name="Utterback T.R."/>
            <person name="Shu C.L."/>
            <person name="Osoegawa K."/>
            <person name="de Jong P.J."/>
            <person name="Hrdy I."/>
            <person name="Horvathova L."/>
            <person name="Zubacova Z."/>
            <person name="Dolezal P."/>
            <person name="Malik S.B."/>
            <person name="Logsdon J.M. Jr."/>
            <person name="Henze K."/>
            <person name="Gupta A."/>
            <person name="Wang C.C."/>
            <person name="Dunne R.L."/>
            <person name="Upcroft J.A."/>
            <person name="Upcroft P."/>
            <person name="White O."/>
            <person name="Salzberg S.L."/>
            <person name="Tang P."/>
            <person name="Chiu C.-H."/>
            <person name="Lee Y.-S."/>
            <person name="Embley T.M."/>
            <person name="Coombs G.H."/>
            <person name="Mottram J.C."/>
            <person name="Tachezy J."/>
            <person name="Fraser-Liggett C.M."/>
            <person name="Johnson P.J."/>
        </authorList>
    </citation>
    <scope>NUCLEOTIDE SEQUENCE [LARGE SCALE GENOMIC DNA]</scope>
    <source>
        <strain evidence="6">G3</strain>
    </source>
</reference>
<evidence type="ECO:0000259" key="5">
    <source>
        <dbReference type="Pfam" id="PF01814"/>
    </source>
</evidence>
<dbReference type="VEuPathDB" id="TrichDB:TVAGG3_0219230"/>
<dbReference type="GO" id="GO:0030091">
    <property type="term" value="P:protein repair"/>
    <property type="evidence" value="ECO:0000318"/>
    <property type="project" value="GO_Central"/>
</dbReference>
<dbReference type="OMA" id="AQDWNTA"/>
<dbReference type="VEuPathDB" id="TrichDB:TVAG_491130"/>
<dbReference type="STRING" id="5722.A2E056"/>
<proteinExistence type="predicted"/>
<dbReference type="KEGG" id="tva:4771962"/>
<dbReference type="SMR" id="A2E056"/>
<dbReference type="AlphaFoldDB" id="A2E056"/>
<comment type="subcellular location">
    <subcellularLocation>
        <location evidence="1">Cytoplasm</location>
    </subcellularLocation>
</comment>
<dbReference type="Pfam" id="PF01814">
    <property type="entry name" value="Hemerythrin"/>
    <property type="match status" value="1"/>
</dbReference>
<evidence type="ECO:0000313" key="6">
    <source>
        <dbReference type="EMBL" id="EAY13975.1"/>
    </source>
</evidence>
<name>A2E056_TRIV3</name>
<dbReference type="PANTHER" id="PTHR36438">
    <property type="entry name" value="IRON-SULFUR CLUSTER REPAIR PROTEIN YTFE"/>
    <property type="match status" value="1"/>
</dbReference>
<dbReference type="NCBIfam" id="TIGR03652">
    <property type="entry name" value="FeS_repair_RIC"/>
    <property type="match status" value="1"/>
</dbReference>
<gene>
    <name evidence="6" type="ORF">TVAG_491130</name>
</gene>
<accession>A2E056</accession>
<protein>
    <recommendedName>
        <fullName evidence="5">Hemerythrin-like domain-containing protein</fullName>
    </recommendedName>
</protein>
<reference evidence="6" key="1">
    <citation type="submission" date="2006-10" db="EMBL/GenBank/DDBJ databases">
        <authorList>
            <person name="Amadeo P."/>
            <person name="Zhao Q."/>
            <person name="Wortman J."/>
            <person name="Fraser-Liggett C."/>
            <person name="Carlton J."/>
        </authorList>
    </citation>
    <scope>NUCLEOTIDE SEQUENCE</scope>
    <source>
        <strain evidence="6">G3</strain>
    </source>
</reference>
<feature type="domain" description="Hemerythrin-like" evidence="5">
    <location>
        <begin position="80"/>
        <end position="231"/>
    </location>
</feature>
<organism evidence="6 7">
    <name type="scientific">Trichomonas vaginalis (strain ATCC PRA-98 / G3)</name>
    <dbReference type="NCBI Taxonomy" id="412133"/>
    <lineage>
        <taxon>Eukaryota</taxon>
        <taxon>Metamonada</taxon>
        <taxon>Parabasalia</taxon>
        <taxon>Trichomonadida</taxon>
        <taxon>Trichomonadidae</taxon>
        <taxon>Trichomonas</taxon>
    </lineage>
</organism>
<evidence type="ECO:0000256" key="2">
    <source>
        <dbReference type="ARBA" id="ARBA00022490"/>
    </source>
</evidence>
<keyword evidence="3" id="KW-0479">Metal-binding</keyword>